<feature type="domain" description="SLH" evidence="3">
    <location>
        <begin position="81"/>
        <end position="144"/>
    </location>
</feature>
<dbReference type="Pfam" id="PF13205">
    <property type="entry name" value="Big_5"/>
    <property type="match status" value="1"/>
</dbReference>
<dbReference type="InterPro" id="IPR001119">
    <property type="entry name" value="SLH_dom"/>
</dbReference>
<organism evidence="4 5">
    <name type="scientific">Tissierella simiarum</name>
    <dbReference type="NCBI Taxonomy" id="2841534"/>
    <lineage>
        <taxon>Bacteria</taxon>
        <taxon>Bacillati</taxon>
        <taxon>Bacillota</taxon>
        <taxon>Tissierellia</taxon>
        <taxon>Tissierellales</taxon>
        <taxon>Tissierellaceae</taxon>
        <taxon>Tissierella</taxon>
    </lineage>
</organism>
<keyword evidence="1 2" id="KW-0732">Signal</keyword>
<dbReference type="InterPro" id="IPR032812">
    <property type="entry name" value="SbsA_Ig"/>
</dbReference>
<proteinExistence type="predicted"/>
<sequence>MKRTLSLVLALAMILGSFSFVFAADKNVADKAGEFLKEVGVLEGNDDGNLMLDKNLKRRDMVILLSRLMGVESTAKNFPSEGILTFKDITDANYKGYLAWAVSNKLIEGHTPQRFGFNEQITAQQYAAILLRALGYEIDDAAYAKVLETSKGLGILKDVEVENKTEISRGQMAVMTLNALGVKIKGTDKTLAEKLGIKLPGEPVPEKLEVVKVEADNLKEVKIVFNKAVDKDNAEDKANYSLNNGSIKDAKVVENNTVILTLEGEMTNKKEYTLNIKGIKDGGAAVNTSFKFKAIDNAIPEVVEVVGLGTKALKVVMSEPVKNVKSSSFLIDGKTYYGSVSVTGREIVLKPYGTSFSTGEHTLVVKSLEDFAGFKSVEKEIKFNIVEDKDAPTVVEVKGTMERVVVTFSEDIDDSSVTRDSLYWGGTKTNKADKVVKLAGDRYAFEFSREKSLPTYEVNLTISGAKDYSGNQMKSTEMPFRAELDEARLEVVELDVKDEQKITVRFNKPALKEDAVKVANYILKDEDGKKVSLKTPEISNDLRVVTLKLYSKLAANKEYTLSISGIRDNTKLANSMLPYEEKLTAGDYSKPKVDSIIGNNEERTIYVGYNKSMDVESISNPSNYMIVINDGSGWQGRTATYPLKELGGDINVVQDGKAVILTLPEKINNMEVGKTLKLGAYENGRSKITSVIIMDVEDAVGNKLVDYGVAKAIAENVLKVESNIATAVDRKTLEVKFDQPIVRASKDDFASNKVIDDVVVDGTSKVVIEFADEFRADASDVNLTIKANKGLESITGRTFTADKKLAIVDKVQPSLQDVKAVWYNQNRVVLTLTFDEALDTQYSTLAKRDLTINVTNDKTIDTSRSTVSSVIYRDKLILTITDPAYIVQSGAYDVQILTTGSIRDLRDNVVNKTTNSVIGEVTIAR</sequence>
<evidence type="ECO:0000259" key="3">
    <source>
        <dbReference type="PROSITE" id="PS51272"/>
    </source>
</evidence>
<evidence type="ECO:0000256" key="2">
    <source>
        <dbReference type="SAM" id="SignalP"/>
    </source>
</evidence>
<comment type="caution">
    <text evidence="4">The sequence shown here is derived from an EMBL/GenBank/DDBJ whole genome shotgun (WGS) entry which is preliminary data.</text>
</comment>
<feature type="chain" id="PRO_5045798481" evidence="2">
    <location>
        <begin position="24"/>
        <end position="925"/>
    </location>
</feature>
<evidence type="ECO:0000313" key="4">
    <source>
        <dbReference type="EMBL" id="MBU5436978.1"/>
    </source>
</evidence>
<dbReference type="RefSeq" id="WP_216516638.1">
    <property type="nucleotide sequence ID" value="NZ_JAHLPM010000002.1"/>
</dbReference>
<keyword evidence="5" id="KW-1185">Reference proteome</keyword>
<evidence type="ECO:0000256" key="1">
    <source>
        <dbReference type="ARBA" id="ARBA00022729"/>
    </source>
</evidence>
<dbReference type="EMBL" id="JAHLPM010000002">
    <property type="protein sequence ID" value="MBU5436978.1"/>
    <property type="molecule type" value="Genomic_DNA"/>
</dbReference>
<dbReference type="Proteomes" id="UP000749471">
    <property type="component" value="Unassembled WGS sequence"/>
</dbReference>
<dbReference type="PROSITE" id="PS51272">
    <property type="entry name" value="SLH"/>
    <property type="match status" value="1"/>
</dbReference>
<evidence type="ECO:0000313" key="5">
    <source>
        <dbReference type="Proteomes" id="UP000749471"/>
    </source>
</evidence>
<feature type="signal peptide" evidence="2">
    <location>
        <begin position="1"/>
        <end position="23"/>
    </location>
</feature>
<name>A0ABS6E258_9FIRM</name>
<reference evidence="4 5" key="1">
    <citation type="submission" date="2021-06" db="EMBL/GenBank/DDBJ databases">
        <authorList>
            <person name="Sun Q."/>
            <person name="Li D."/>
        </authorList>
    </citation>
    <scope>NUCLEOTIDE SEQUENCE [LARGE SCALE GENOMIC DNA]</scope>
    <source>
        <strain evidence="4 5">MSJ-40</strain>
    </source>
</reference>
<accession>A0ABS6E258</accession>
<gene>
    <name evidence="4" type="ORF">KQI42_03090</name>
</gene>
<protein>
    <submittedName>
        <fullName evidence="4">Ig-like domain-containing protein</fullName>
    </submittedName>
</protein>